<evidence type="ECO:0000313" key="3">
    <source>
        <dbReference type="Proteomes" id="UP001597052"/>
    </source>
</evidence>
<gene>
    <name evidence="2" type="ORF">ACFSBW_13195</name>
</gene>
<dbReference type="AlphaFoldDB" id="A0ABD6DBX9"/>
<dbReference type="Pfam" id="PF01894">
    <property type="entry name" value="YjbQ"/>
    <property type="match status" value="1"/>
</dbReference>
<dbReference type="InterPro" id="IPR035917">
    <property type="entry name" value="YjbQ-like_sf"/>
</dbReference>
<dbReference type="Proteomes" id="UP001597052">
    <property type="component" value="Unassembled WGS sequence"/>
</dbReference>
<protein>
    <submittedName>
        <fullName evidence="2">Secondary thiamine-phosphate synthase enzyme YjbQ</fullName>
    </submittedName>
</protein>
<sequence>MAEFTVETAEKTTVVDITDRVAKTLPADAEGVCTVFVRHTTAGVVVNENEHRLREDLANGLETLVPDEGWSHDTLDGNADSHVRAILLGESVTVPVRDGTLDLGRWQSVLFMECDGPRTRSVDVLVH</sequence>
<dbReference type="PANTHER" id="PTHR30615:SF8">
    <property type="entry name" value="UPF0047 PROTEIN C4A8.02C"/>
    <property type="match status" value="1"/>
</dbReference>
<accession>A0ABD6DBX9</accession>
<proteinExistence type="inferred from homology"/>
<comment type="similarity">
    <text evidence="1">Belongs to the UPF0047 family.</text>
</comment>
<evidence type="ECO:0000256" key="1">
    <source>
        <dbReference type="ARBA" id="ARBA00005534"/>
    </source>
</evidence>
<evidence type="ECO:0000313" key="2">
    <source>
        <dbReference type="EMBL" id="MFD1642830.1"/>
    </source>
</evidence>
<reference evidence="2 3" key="1">
    <citation type="journal article" date="2019" name="Int. J. Syst. Evol. Microbiol.">
        <title>The Global Catalogue of Microorganisms (GCM) 10K type strain sequencing project: providing services to taxonomists for standard genome sequencing and annotation.</title>
        <authorList>
            <consortium name="The Broad Institute Genomics Platform"/>
            <consortium name="The Broad Institute Genome Sequencing Center for Infectious Disease"/>
            <person name="Wu L."/>
            <person name="Ma J."/>
        </authorList>
    </citation>
    <scope>NUCLEOTIDE SEQUENCE [LARGE SCALE GENOMIC DNA]</scope>
    <source>
        <strain evidence="2 3">CGMCC 1.10593</strain>
    </source>
</reference>
<dbReference type="RefSeq" id="WP_256396228.1">
    <property type="nucleotide sequence ID" value="NZ_JANHDJ010000003.1"/>
</dbReference>
<dbReference type="InterPro" id="IPR001602">
    <property type="entry name" value="UPF0047_YjbQ-like"/>
</dbReference>
<name>A0ABD6DBX9_9EURY</name>
<dbReference type="NCBIfam" id="TIGR00149">
    <property type="entry name" value="TIGR00149_YjbQ"/>
    <property type="match status" value="1"/>
</dbReference>
<organism evidence="2 3">
    <name type="scientific">Halohasta litorea</name>
    <dbReference type="NCBI Taxonomy" id="869891"/>
    <lineage>
        <taxon>Archaea</taxon>
        <taxon>Methanobacteriati</taxon>
        <taxon>Methanobacteriota</taxon>
        <taxon>Stenosarchaea group</taxon>
        <taxon>Halobacteria</taxon>
        <taxon>Halobacteriales</taxon>
        <taxon>Haloferacaceae</taxon>
        <taxon>Halohasta</taxon>
    </lineage>
</organism>
<comment type="caution">
    <text evidence="2">The sequence shown here is derived from an EMBL/GenBank/DDBJ whole genome shotgun (WGS) entry which is preliminary data.</text>
</comment>
<keyword evidence="3" id="KW-1185">Reference proteome</keyword>
<dbReference type="PANTHER" id="PTHR30615">
    <property type="entry name" value="UNCHARACTERIZED PROTEIN YJBQ-RELATED"/>
    <property type="match status" value="1"/>
</dbReference>
<dbReference type="PIRSF" id="PIRSF004681">
    <property type="entry name" value="UCP004681"/>
    <property type="match status" value="1"/>
</dbReference>
<dbReference type="SUPFAM" id="SSF111038">
    <property type="entry name" value="YjbQ-like"/>
    <property type="match status" value="1"/>
</dbReference>
<dbReference type="Gene3D" id="2.60.120.460">
    <property type="entry name" value="YjbQ-like"/>
    <property type="match status" value="1"/>
</dbReference>
<dbReference type="EMBL" id="JBHUDM010000003">
    <property type="protein sequence ID" value="MFD1642830.1"/>
    <property type="molecule type" value="Genomic_DNA"/>
</dbReference>